<dbReference type="OrthoDB" id="6881322at2"/>
<dbReference type="Pfam" id="PF13545">
    <property type="entry name" value="HTH_Crp_2"/>
    <property type="match status" value="1"/>
</dbReference>
<organism evidence="6 7">
    <name type="scientific">Pseudohalioglobus lutimaris</name>
    <dbReference type="NCBI Taxonomy" id="1737061"/>
    <lineage>
        <taxon>Bacteria</taxon>
        <taxon>Pseudomonadati</taxon>
        <taxon>Pseudomonadota</taxon>
        <taxon>Gammaproteobacteria</taxon>
        <taxon>Cellvibrionales</taxon>
        <taxon>Halieaceae</taxon>
        <taxon>Pseudohalioglobus</taxon>
    </lineage>
</organism>
<keyword evidence="2" id="KW-0238">DNA-binding</keyword>
<protein>
    <submittedName>
        <fullName evidence="6">Crp/Fnr family transcriptional regulator</fullName>
    </submittedName>
</protein>
<feature type="domain" description="HTH crp-type" evidence="5">
    <location>
        <begin position="144"/>
        <end position="216"/>
    </location>
</feature>
<dbReference type="InterPro" id="IPR018490">
    <property type="entry name" value="cNMP-bd_dom_sf"/>
</dbReference>
<dbReference type="SMART" id="SM00100">
    <property type="entry name" value="cNMP"/>
    <property type="match status" value="1"/>
</dbReference>
<keyword evidence="7" id="KW-1185">Reference proteome</keyword>
<dbReference type="PROSITE" id="PS51063">
    <property type="entry name" value="HTH_CRP_2"/>
    <property type="match status" value="1"/>
</dbReference>
<dbReference type="RefSeq" id="WP_076001327.1">
    <property type="nucleotide sequence ID" value="NZ_PKUS01000010.1"/>
</dbReference>
<dbReference type="PROSITE" id="PS50042">
    <property type="entry name" value="CNMP_BINDING_3"/>
    <property type="match status" value="1"/>
</dbReference>
<dbReference type="GO" id="GO:0003677">
    <property type="term" value="F:DNA binding"/>
    <property type="evidence" value="ECO:0007669"/>
    <property type="project" value="UniProtKB-KW"/>
</dbReference>
<sequence>MKVIPYLHDFIGGLSADVRADIDAVASIRCLAKGEAVYRKDDNPTELYRVLEGAIKLCNYSLEGAQITTGEFRPGDCFGEMGVMDGLPRVSHAIASRDSRLSVLSKQQFETLCEKHPEIHRELNRVLCRRVRYLYSLNDEALGLKLHVRLGRTLHRMAYSHGCENELGETYIEISHEELSNMLGASRQSVSKELKSLERSGDIELRYGKIYVNDLALLAEKYEIAVGMEQFAPLYTTDKD</sequence>
<name>A0A2N5X2Y9_9GAMM</name>
<accession>A0A2N5X2Y9</accession>
<reference evidence="6 7" key="1">
    <citation type="submission" date="2018-01" db="EMBL/GenBank/DDBJ databases">
        <title>The draft genome sequence of Halioglobus lutimaris HF004.</title>
        <authorList>
            <person name="Du Z.-J."/>
            <person name="Shi M.-J."/>
        </authorList>
    </citation>
    <scope>NUCLEOTIDE SEQUENCE [LARGE SCALE GENOMIC DNA]</scope>
    <source>
        <strain evidence="6 7">HF004</strain>
    </source>
</reference>
<dbReference type="Gene3D" id="1.10.10.10">
    <property type="entry name" value="Winged helix-like DNA-binding domain superfamily/Winged helix DNA-binding domain"/>
    <property type="match status" value="1"/>
</dbReference>
<evidence type="ECO:0000313" key="6">
    <source>
        <dbReference type="EMBL" id="PLW68852.1"/>
    </source>
</evidence>
<evidence type="ECO:0000256" key="1">
    <source>
        <dbReference type="ARBA" id="ARBA00023015"/>
    </source>
</evidence>
<dbReference type="SUPFAM" id="SSF51206">
    <property type="entry name" value="cAMP-binding domain-like"/>
    <property type="match status" value="1"/>
</dbReference>
<dbReference type="SMART" id="SM00419">
    <property type="entry name" value="HTH_CRP"/>
    <property type="match status" value="1"/>
</dbReference>
<evidence type="ECO:0000259" key="5">
    <source>
        <dbReference type="PROSITE" id="PS51063"/>
    </source>
</evidence>
<dbReference type="InterPro" id="IPR036390">
    <property type="entry name" value="WH_DNA-bd_sf"/>
</dbReference>
<dbReference type="Pfam" id="PF00027">
    <property type="entry name" value="cNMP_binding"/>
    <property type="match status" value="1"/>
</dbReference>
<dbReference type="Gene3D" id="2.60.120.10">
    <property type="entry name" value="Jelly Rolls"/>
    <property type="match status" value="1"/>
</dbReference>
<dbReference type="AlphaFoldDB" id="A0A2N5X2Y9"/>
<dbReference type="InterPro" id="IPR036388">
    <property type="entry name" value="WH-like_DNA-bd_sf"/>
</dbReference>
<comment type="caution">
    <text evidence="6">The sequence shown here is derived from an EMBL/GenBank/DDBJ whole genome shotgun (WGS) entry which is preliminary data.</text>
</comment>
<evidence type="ECO:0000259" key="4">
    <source>
        <dbReference type="PROSITE" id="PS50042"/>
    </source>
</evidence>
<evidence type="ECO:0000256" key="3">
    <source>
        <dbReference type="ARBA" id="ARBA00023163"/>
    </source>
</evidence>
<dbReference type="PANTHER" id="PTHR24567:SF74">
    <property type="entry name" value="HTH-TYPE TRANSCRIPTIONAL REGULATOR ARCR"/>
    <property type="match status" value="1"/>
</dbReference>
<dbReference type="SUPFAM" id="SSF46785">
    <property type="entry name" value="Winged helix' DNA-binding domain"/>
    <property type="match status" value="1"/>
</dbReference>
<dbReference type="EMBL" id="PKUS01000010">
    <property type="protein sequence ID" value="PLW68852.1"/>
    <property type="molecule type" value="Genomic_DNA"/>
</dbReference>
<feature type="domain" description="Cyclic nucleotide-binding" evidence="4">
    <location>
        <begin position="10"/>
        <end position="130"/>
    </location>
</feature>
<dbReference type="GO" id="GO:0005829">
    <property type="term" value="C:cytosol"/>
    <property type="evidence" value="ECO:0007669"/>
    <property type="project" value="TreeGrafter"/>
</dbReference>
<gene>
    <name evidence="6" type="ORF">C0039_09500</name>
</gene>
<dbReference type="InterPro" id="IPR050397">
    <property type="entry name" value="Env_Response_Regulators"/>
</dbReference>
<proteinExistence type="predicted"/>
<keyword evidence="3" id="KW-0804">Transcription</keyword>
<evidence type="ECO:0000256" key="2">
    <source>
        <dbReference type="ARBA" id="ARBA00023125"/>
    </source>
</evidence>
<dbReference type="Proteomes" id="UP000235005">
    <property type="component" value="Unassembled WGS sequence"/>
</dbReference>
<dbReference type="InterPro" id="IPR000595">
    <property type="entry name" value="cNMP-bd_dom"/>
</dbReference>
<dbReference type="PANTHER" id="PTHR24567">
    <property type="entry name" value="CRP FAMILY TRANSCRIPTIONAL REGULATORY PROTEIN"/>
    <property type="match status" value="1"/>
</dbReference>
<keyword evidence="1" id="KW-0805">Transcription regulation</keyword>
<dbReference type="InterPro" id="IPR014710">
    <property type="entry name" value="RmlC-like_jellyroll"/>
</dbReference>
<dbReference type="GO" id="GO:0003700">
    <property type="term" value="F:DNA-binding transcription factor activity"/>
    <property type="evidence" value="ECO:0007669"/>
    <property type="project" value="TreeGrafter"/>
</dbReference>
<dbReference type="CDD" id="cd00038">
    <property type="entry name" value="CAP_ED"/>
    <property type="match status" value="1"/>
</dbReference>
<evidence type="ECO:0000313" key="7">
    <source>
        <dbReference type="Proteomes" id="UP000235005"/>
    </source>
</evidence>
<dbReference type="InterPro" id="IPR012318">
    <property type="entry name" value="HTH_CRP"/>
</dbReference>